<dbReference type="Pfam" id="PF18081">
    <property type="entry name" value="FANC_SAP"/>
    <property type="match status" value="1"/>
</dbReference>
<comment type="caution">
    <text evidence="12">The sequence shown here is derived from an EMBL/GenBank/DDBJ whole genome shotgun (WGS) entry which is preliminary data.</text>
</comment>
<dbReference type="InterPro" id="IPR014883">
    <property type="entry name" value="VRR_NUC"/>
</dbReference>
<evidence type="ECO:0000313" key="12">
    <source>
        <dbReference type="EMBL" id="PNG07923.1"/>
    </source>
</evidence>
<dbReference type="EMBL" id="POUW01000001">
    <property type="protein sequence ID" value="PNG07923.1"/>
    <property type="molecule type" value="Genomic_DNA"/>
</dbReference>
<evidence type="ECO:0000259" key="11">
    <source>
        <dbReference type="SMART" id="SM00990"/>
    </source>
</evidence>
<dbReference type="Pfam" id="PF21315">
    <property type="entry name" value="FAN1_HTH"/>
    <property type="match status" value="1"/>
</dbReference>
<protein>
    <recommendedName>
        <fullName evidence="5">phosphodiesterase I</fullName>
        <ecNumber evidence="5">3.1.4.1</ecNumber>
    </recommendedName>
</protein>
<keyword evidence="9" id="KW-0460">Magnesium</keyword>
<organism evidence="12 13">
    <name type="scientific">Stutzerimonas stutzeri</name>
    <name type="common">Pseudomonas stutzeri</name>
    <dbReference type="NCBI Taxonomy" id="316"/>
    <lineage>
        <taxon>Bacteria</taxon>
        <taxon>Pseudomonadati</taxon>
        <taxon>Pseudomonadota</taxon>
        <taxon>Gammaproteobacteria</taxon>
        <taxon>Pseudomonadales</taxon>
        <taxon>Pseudomonadaceae</taxon>
        <taxon>Stutzerimonas</taxon>
    </lineage>
</organism>
<evidence type="ECO:0000256" key="1">
    <source>
        <dbReference type="ARBA" id="ARBA00000983"/>
    </source>
</evidence>
<dbReference type="Proteomes" id="UP000235897">
    <property type="component" value="Unassembled WGS sequence"/>
</dbReference>
<proteinExistence type="inferred from homology"/>
<evidence type="ECO:0000256" key="6">
    <source>
        <dbReference type="ARBA" id="ARBA00022722"/>
    </source>
</evidence>
<dbReference type="GO" id="GO:0003676">
    <property type="term" value="F:nucleic acid binding"/>
    <property type="evidence" value="ECO:0007669"/>
    <property type="project" value="InterPro"/>
</dbReference>
<dbReference type="AlphaFoldDB" id="A0A2N8SZK7"/>
<comment type="cofactor">
    <cofactor evidence="2">
        <name>Mn(2+)</name>
        <dbReference type="ChEBI" id="CHEBI:29035"/>
    </cofactor>
</comment>
<dbReference type="SMART" id="SM00990">
    <property type="entry name" value="VRR_NUC"/>
    <property type="match status" value="1"/>
</dbReference>
<dbReference type="InterPro" id="IPR040603">
    <property type="entry name" value="FAN1_SAP_bact"/>
</dbReference>
<reference evidence="12 13" key="1">
    <citation type="submission" date="2018-01" db="EMBL/GenBank/DDBJ databases">
        <title>Denitrification phenotypes of diverse strains of Pseudomonas stutzeri.</title>
        <authorList>
            <person name="Milligan D.A."/>
            <person name="Bergaust L."/>
            <person name="Bakken L.R."/>
            <person name="Frostegard A."/>
        </authorList>
    </citation>
    <scope>NUCLEOTIDE SEQUENCE [LARGE SCALE GENOMIC DNA]</scope>
    <source>
        <strain evidence="12 13">28a3</strain>
    </source>
</reference>
<evidence type="ECO:0000256" key="5">
    <source>
        <dbReference type="ARBA" id="ARBA00012029"/>
    </source>
</evidence>
<dbReference type="FunFam" id="3.40.1350.10:FF:000024">
    <property type="entry name" value="Fanconi-associated nuclease"/>
    <property type="match status" value="1"/>
</dbReference>
<dbReference type="PANTHER" id="PTHR15749:SF4">
    <property type="entry name" value="FANCONI-ASSOCIATED NUCLEASE 1"/>
    <property type="match status" value="1"/>
</dbReference>
<gene>
    <name evidence="12" type="ORF">CXL00_02415</name>
</gene>
<dbReference type="OrthoDB" id="9803913at2"/>
<dbReference type="InterPro" id="IPR049125">
    <property type="entry name" value="FAN1-like_WH"/>
</dbReference>
<dbReference type="GO" id="GO:0046872">
    <property type="term" value="F:metal ion binding"/>
    <property type="evidence" value="ECO:0007669"/>
    <property type="project" value="UniProtKB-KW"/>
</dbReference>
<sequence length="547" mass="62734">MRQALENPFYYLENFRQVLAWVAERHGDLLDDRERAFLDRFNQVPQASQALLVRMVMRKGTLFRASKLRYVEIGCPVRASASLVEHGWIEANPTLEIVQLFDLLKKDELLRALGHTAHNGQRKRDLLQRLQAEHHEAKPFSDWCETLDDLAFGLTISDLCDRLRLMFFGNIHQDWSEFVLADLGIFRYEQVAFSPASRAFHARADVDAYLHLHCCRERFEAGEPVDAVLRDVPTTPYANDWLEHRRGKLLLSLGRQCEREGDLSLALRLHAGNRYPGARERAIRVLERCDQTQAALGLALKADAQPESEHEAQQLQRILPRLRRALGGPAARRASPPQPERMDLTLHRSNGMSVEHAVREHLSGDNAPVYYVENTLINSLLGLLCWDAIFAPLPGAFFHPFHAAPADLARPDFHARRAGLFDECLAKLGTDEYHDCIRRVFRNKFGIQSQFVSWGLLNEQLLEDALSCVPAEHLRLCFQRILRDVPNHRSGLPDLIQFWPGERRYRLIEVKGPGDRLQDNQKRWIDFALQHGIPIAVCYVQWTEGAP</sequence>
<evidence type="ECO:0000256" key="10">
    <source>
        <dbReference type="ARBA" id="ARBA00023211"/>
    </source>
</evidence>
<dbReference type="InterPro" id="IPR033315">
    <property type="entry name" value="Fan1-like"/>
</dbReference>
<evidence type="ECO:0000256" key="2">
    <source>
        <dbReference type="ARBA" id="ARBA00001936"/>
    </source>
</evidence>
<dbReference type="Gene3D" id="3.40.1350.10">
    <property type="match status" value="1"/>
</dbReference>
<accession>A0A2N8SZK7</accession>
<evidence type="ECO:0000256" key="7">
    <source>
        <dbReference type="ARBA" id="ARBA00022723"/>
    </source>
</evidence>
<dbReference type="Pfam" id="PF08774">
    <property type="entry name" value="VRR_NUC"/>
    <property type="match status" value="1"/>
</dbReference>
<keyword evidence="6" id="KW-0540">Nuclease</keyword>
<keyword evidence="8" id="KW-0378">Hydrolase</keyword>
<comment type="cofactor">
    <cofactor evidence="3">
        <name>Mg(2+)</name>
        <dbReference type="ChEBI" id="CHEBI:18420"/>
    </cofactor>
</comment>
<comment type="catalytic activity">
    <reaction evidence="1">
        <text>Hydrolytically removes 5'-nucleotides successively from the 3'-hydroxy termini of 3'-hydroxy-terminated oligonucleotides.</text>
        <dbReference type="EC" id="3.1.4.1"/>
    </reaction>
</comment>
<dbReference type="GO" id="GO:0036297">
    <property type="term" value="P:interstrand cross-link repair"/>
    <property type="evidence" value="ECO:0007669"/>
    <property type="project" value="InterPro"/>
</dbReference>
<name>A0A2N8SZK7_STUST</name>
<evidence type="ECO:0000313" key="13">
    <source>
        <dbReference type="Proteomes" id="UP000235897"/>
    </source>
</evidence>
<keyword evidence="10" id="KW-0464">Manganese</keyword>
<keyword evidence="7" id="KW-0479">Metal-binding</keyword>
<evidence type="ECO:0000256" key="3">
    <source>
        <dbReference type="ARBA" id="ARBA00001946"/>
    </source>
</evidence>
<comment type="similarity">
    <text evidence="4">Belongs to the FAN1 family.</text>
</comment>
<dbReference type="EC" id="3.1.4.1" evidence="5"/>
<evidence type="ECO:0000256" key="9">
    <source>
        <dbReference type="ARBA" id="ARBA00022842"/>
    </source>
</evidence>
<dbReference type="RefSeq" id="WP_102845882.1">
    <property type="nucleotide sequence ID" value="NZ_JAMOIG010000003.1"/>
</dbReference>
<dbReference type="PANTHER" id="PTHR15749">
    <property type="entry name" value="FANCONI-ASSOCIATED NUCLEASE 1"/>
    <property type="match status" value="1"/>
</dbReference>
<dbReference type="InterPro" id="IPR011856">
    <property type="entry name" value="tRNA_endonuc-like_dom_sf"/>
</dbReference>
<evidence type="ECO:0000256" key="8">
    <source>
        <dbReference type="ARBA" id="ARBA00022801"/>
    </source>
</evidence>
<feature type="domain" description="VRR-NUC" evidence="11">
    <location>
        <begin position="428"/>
        <end position="542"/>
    </location>
</feature>
<evidence type="ECO:0000256" key="4">
    <source>
        <dbReference type="ARBA" id="ARBA00005533"/>
    </source>
</evidence>
<dbReference type="GO" id="GO:0004528">
    <property type="term" value="F:phosphodiesterase I activity"/>
    <property type="evidence" value="ECO:0007669"/>
    <property type="project" value="UniProtKB-EC"/>
</dbReference>